<feature type="non-terminal residue" evidence="2">
    <location>
        <position position="118"/>
    </location>
</feature>
<evidence type="ECO:0000313" key="2">
    <source>
        <dbReference type="EMBL" id="SVC51277.1"/>
    </source>
</evidence>
<sequence length="118" mass="13845">MTKPIDFYFDFVSPYSYLAHKQIRKIEEEESIKVNYKPIFLGGLHKLSGITAAAFINPKAKFMVRDCKMVSKKLNIKFKFNPLFPINSLNIMRGLLSINFNIKDSYIDFFFNAYWQEG</sequence>
<dbReference type="InterPro" id="IPR001853">
    <property type="entry name" value="DSBA-like_thioredoxin_dom"/>
</dbReference>
<accession>A0A382MU30</accession>
<dbReference type="Pfam" id="PF01323">
    <property type="entry name" value="DSBA"/>
    <property type="match status" value="1"/>
</dbReference>
<proteinExistence type="predicted"/>
<organism evidence="2">
    <name type="scientific">marine metagenome</name>
    <dbReference type="NCBI Taxonomy" id="408172"/>
    <lineage>
        <taxon>unclassified sequences</taxon>
        <taxon>metagenomes</taxon>
        <taxon>ecological metagenomes</taxon>
    </lineage>
</organism>
<dbReference type="PANTHER" id="PTHR42943">
    <property type="entry name" value="GLUTATHIONE S-TRANSFERASE KAPPA"/>
    <property type="match status" value="1"/>
</dbReference>
<dbReference type="GO" id="GO:0004364">
    <property type="term" value="F:glutathione transferase activity"/>
    <property type="evidence" value="ECO:0007669"/>
    <property type="project" value="TreeGrafter"/>
</dbReference>
<gene>
    <name evidence="2" type="ORF">METZ01_LOCUS304131</name>
</gene>
<evidence type="ECO:0000259" key="1">
    <source>
        <dbReference type="Pfam" id="PF01323"/>
    </source>
</evidence>
<dbReference type="EMBL" id="UINC01095301">
    <property type="protein sequence ID" value="SVC51277.1"/>
    <property type="molecule type" value="Genomic_DNA"/>
</dbReference>
<name>A0A382MU30_9ZZZZ</name>
<dbReference type="SUPFAM" id="SSF52833">
    <property type="entry name" value="Thioredoxin-like"/>
    <property type="match status" value="1"/>
</dbReference>
<dbReference type="InterPro" id="IPR051924">
    <property type="entry name" value="GST_Kappa/NadH"/>
</dbReference>
<protein>
    <recommendedName>
        <fullName evidence="1">DSBA-like thioredoxin domain-containing protein</fullName>
    </recommendedName>
</protein>
<dbReference type="PANTHER" id="PTHR42943:SF2">
    <property type="entry name" value="GLUTATHIONE S-TRANSFERASE KAPPA 1"/>
    <property type="match status" value="1"/>
</dbReference>
<dbReference type="AlphaFoldDB" id="A0A382MU30"/>
<dbReference type="InterPro" id="IPR036249">
    <property type="entry name" value="Thioredoxin-like_sf"/>
</dbReference>
<dbReference type="Gene3D" id="3.40.30.10">
    <property type="entry name" value="Glutaredoxin"/>
    <property type="match status" value="1"/>
</dbReference>
<reference evidence="2" key="1">
    <citation type="submission" date="2018-05" db="EMBL/GenBank/DDBJ databases">
        <authorList>
            <person name="Lanie J.A."/>
            <person name="Ng W.-L."/>
            <person name="Kazmierczak K.M."/>
            <person name="Andrzejewski T.M."/>
            <person name="Davidsen T.M."/>
            <person name="Wayne K.J."/>
            <person name="Tettelin H."/>
            <person name="Glass J.I."/>
            <person name="Rusch D."/>
            <person name="Podicherti R."/>
            <person name="Tsui H.-C.T."/>
            <person name="Winkler M.E."/>
        </authorList>
    </citation>
    <scope>NUCLEOTIDE SEQUENCE</scope>
</reference>
<dbReference type="GO" id="GO:0004602">
    <property type="term" value="F:glutathione peroxidase activity"/>
    <property type="evidence" value="ECO:0007669"/>
    <property type="project" value="TreeGrafter"/>
</dbReference>
<feature type="domain" description="DSBA-like thioredoxin" evidence="1">
    <location>
        <begin position="5"/>
        <end position="118"/>
    </location>
</feature>
<dbReference type="GO" id="GO:0006749">
    <property type="term" value="P:glutathione metabolic process"/>
    <property type="evidence" value="ECO:0007669"/>
    <property type="project" value="TreeGrafter"/>
</dbReference>